<dbReference type="AlphaFoldDB" id="A0A538TZQ2"/>
<proteinExistence type="predicted"/>
<gene>
    <name evidence="1" type="ORF">E6K81_15800</name>
</gene>
<name>A0A538TZQ2_UNCEI</name>
<keyword evidence="1" id="KW-0255">Endonuclease</keyword>
<organism evidence="1 2">
    <name type="scientific">Eiseniibacteriota bacterium</name>
    <dbReference type="NCBI Taxonomy" id="2212470"/>
    <lineage>
        <taxon>Bacteria</taxon>
        <taxon>Candidatus Eiseniibacteriota</taxon>
    </lineage>
</organism>
<protein>
    <submittedName>
        <fullName evidence="1">HNH endonuclease</fullName>
    </submittedName>
</protein>
<evidence type="ECO:0000313" key="1">
    <source>
        <dbReference type="EMBL" id="TMQ69051.1"/>
    </source>
</evidence>
<comment type="caution">
    <text evidence="1">The sequence shown here is derived from an EMBL/GenBank/DDBJ whole genome shotgun (WGS) entry which is preliminary data.</text>
</comment>
<keyword evidence="1" id="KW-0378">Hydrolase</keyword>
<evidence type="ECO:0000313" key="2">
    <source>
        <dbReference type="Proteomes" id="UP000319771"/>
    </source>
</evidence>
<reference evidence="1 2" key="1">
    <citation type="journal article" date="2019" name="Nat. Microbiol.">
        <title>Mediterranean grassland soil C-N compound turnover is dependent on rainfall and depth, and is mediated by genomically divergent microorganisms.</title>
        <authorList>
            <person name="Diamond S."/>
            <person name="Andeer P.F."/>
            <person name="Li Z."/>
            <person name="Crits-Christoph A."/>
            <person name="Burstein D."/>
            <person name="Anantharaman K."/>
            <person name="Lane K.R."/>
            <person name="Thomas B.C."/>
            <person name="Pan C."/>
            <person name="Northen T.R."/>
            <person name="Banfield J.F."/>
        </authorList>
    </citation>
    <scope>NUCLEOTIDE SEQUENCE [LARGE SCALE GENOMIC DNA]</scope>
    <source>
        <strain evidence="1">WS_11</strain>
    </source>
</reference>
<dbReference type="EMBL" id="VBPB01000347">
    <property type="protein sequence ID" value="TMQ69051.1"/>
    <property type="molecule type" value="Genomic_DNA"/>
</dbReference>
<feature type="non-terminal residue" evidence="1">
    <location>
        <position position="99"/>
    </location>
</feature>
<dbReference type="Proteomes" id="UP000319771">
    <property type="component" value="Unassembled WGS sequence"/>
</dbReference>
<sequence length="99" mass="10906">MKTYSFPQVSEPALLRDCETVHARERGVTAEALAYLAEVDARKAYVPAGYDSMFAYCVGALRLSEQAARKRIHAARAARRFPAIFHAVAEGRLHLSGVV</sequence>
<accession>A0A538TZQ2</accession>
<dbReference type="GO" id="GO:0004519">
    <property type="term" value="F:endonuclease activity"/>
    <property type="evidence" value="ECO:0007669"/>
    <property type="project" value="UniProtKB-KW"/>
</dbReference>
<keyword evidence="1" id="KW-0540">Nuclease</keyword>